<dbReference type="PANTHER" id="PTHR45766">
    <property type="entry name" value="DNA ANNEALING HELICASE AND ENDONUCLEASE ZRANB3 FAMILY MEMBER"/>
    <property type="match status" value="1"/>
</dbReference>
<dbReference type="PROSITE" id="PS51194">
    <property type="entry name" value="HELICASE_CTER"/>
    <property type="match status" value="1"/>
</dbReference>
<dbReference type="EMBL" id="BMUE01000001">
    <property type="protein sequence ID" value="GGW33946.1"/>
    <property type="molecule type" value="Genomic_DNA"/>
</dbReference>
<proteinExistence type="predicted"/>
<accession>A0A918MK58</accession>
<feature type="domain" description="Helicase ATP-binding" evidence="2">
    <location>
        <begin position="171"/>
        <end position="318"/>
    </location>
</feature>
<keyword evidence="1" id="KW-0378">Hydrolase</keyword>
<dbReference type="Gene3D" id="3.40.50.300">
    <property type="entry name" value="P-loop containing nucleotide triphosphate hydrolases"/>
    <property type="match status" value="1"/>
</dbReference>
<dbReference type="InterPro" id="IPR049730">
    <property type="entry name" value="SNF2/RAD54-like_C"/>
</dbReference>
<dbReference type="InterPro" id="IPR001650">
    <property type="entry name" value="Helicase_C-like"/>
</dbReference>
<evidence type="ECO:0000313" key="4">
    <source>
        <dbReference type="EMBL" id="GGW33946.1"/>
    </source>
</evidence>
<reference evidence="4" key="2">
    <citation type="submission" date="2020-09" db="EMBL/GenBank/DDBJ databases">
        <authorList>
            <person name="Sun Q."/>
            <person name="Ohkuma M."/>
        </authorList>
    </citation>
    <scope>NUCLEOTIDE SEQUENCE</scope>
    <source>
        <strain evidence="4">JCM 4490</strain>
    </source>
</reference>
<dbReference type="InterPro" id="IPR014001">
    <property type="entry name" value="Helicase_ATP-bd"/>
</dbReference>
<dbReference type="PANTHER" id="PTHR45766:SF6">
    <property type="entry name" value="SWI_SNF-RELATED MATRIX-ASSOCIATED ACTIN-DEPENDENT REGULATOR OF CHROMATIN SUBFAMILY A-LIKE PROTEIN 1"/>
    <property type="match status" value="1"/>
</dbReference>
<reference evidence="4" key="1">
    <citation type="journal article" date="2014" name="Int. J. Syst. Evol. Microbiol.">
        <title>Complete genome sequence of Corynebacterium casei LMG S-19264T (=DSM 44701T), isolated from a smear-ripened cheese.</title>
        <authorList>
            <consortium name="US DOE Joint Genome Institute (JGI-PGF)"/>
            <person name="Walter F."/>
            <person name="Albersmeier A."/>
            <person name="Kalinowski J."/>
            <person name="Ruckert C."/>
        </authorList>
    </citation>
    <scope>NUCLEOTIDE SEQUENCE</scope>
    <source>
        <strain evidence="4">JCM 4490</strain>
    </source>
</reference>
<feature type="domain" description="Helicase C-terminal" evidence="3">
    <location>
        <begin position="563"/>
        <end position="732"/>
    </location>
</feature>
<dbReference type="PROSITE" id="PS51192">
    <property type="entry name" value="HELICASE_ATP_BIND_1"/>
    <property type="match status" value="1"/>
</dbReference>
<sequence length="1103" mass="121825">MSGLRVGDFVRFAGSPGVGRVGALEEDSVQVDFFESIAEPVALQQRIAARLCTPVTLSEETRVYRRDPSTGVWIVGRVRGSDPGVYYVQFPNHPDVHLPVKVAELHVRWDEPVRNPVATLGAGGNESGYFHDARLPMLHSLIAQRSASGSIPALLSAAVEIYPHQVQAALTVLSDPVQRYLLADEVGLGKTVQAGYVMRQTLIDNPRARIVVVAPQPLVRQWRSEMLEKFFIDDFPDARITFTAHETPRKWETYRGADLLIVDEAHLLVHGITDSAQSPYRELCGIAHSAARLLLLSATPLTSHYVTHLGLLHLLDKDLYRWDDRAAFEERYRRRKDLADGVFQLDAYFPALLPMTIERLRDLLPPDAHFEDLAAGVLDLLTENADLADEDQEPELGLRVESLRAHLSETYRLHRRVIRHRRASVLTEDEETDLVPYEVRGRTRPRLLAVDLEGHHLGQEMLLAWRTLAADHLMDTEADDDQYAAFAMALAVLASRAGGPALDLLCALRWRTHRDEHAADSAGLTEQERHLLAAPGALPAEDSLVETYSNQCADSSEATAYALLAQVLAAVMRPGTKVVIFCGPGSLAAHLATALIAAHAATAVVGLHTAEAGADACERAVQAWRAPQDAGLCQVLVADTSAEDGLNLQVADTVVHMRLPWSPNRLEQRIGRVDRYRGVESLRQNRPAQQFRIGDREGNEMFCGAWATLLHEGYDLFTASVSTLQDIIAEGLARVWRQALTDGPAGLTALAPALREDLRQAKRDIDTMDMLDSIHETSEQARQTTGALDRLEQDWRTLRKSLVHYADDSSGGLRFRHDLRTVAGHQRDCFDVVSSRPLIDPRRHKAATESIHPHMSQGVFNRSTALRAPGTRLFRSGNPFVDMLGGIVFADERGQATAFRRFDPACRGADEAYFGFEYLVEADIGSALQHVDDVPEAGRALRRQADRLLAPFTRKVWVPAGHREALTNPKACEWLDKPYGKQGDQNYNFTNHQQLLALFGGGQEYRRAAEAAQDVARAHLVQATDLVSKCAQAQEQAQQQLAVMSAQAQARGAAGHLLGDTESYLLDVAVARDLTEGLSRPSVRVVAATCIVRGGYRTVNHHG</sequence>
<dbReference type="CDD" id="cd18793">
    <property type="entry name" value="SF2_C_SNF"/>
    <property type="match status" value="1"/>
</dbReference>
<dbReference type="SUPFAM" id="SSF52540">
    <property type="entry name" value="P-loop containing nucleoside triphosphate hydrolases"/>
    <property type="match status" value="1"/>
</dbReference>
<comment type="caution">
    <text evidence="4">The sequence shown here is derived from an EMBL/GenBank/DDBJ whole genome shotgun (WGS) entry which is preliminary data.</text>
</comment>
<gene>
    <name evidence="4" type="ORF">GCM10010503_07540</name>
</gene>
<organism evidence="4 5">
    <name type="scientific">Streptomyces lucensis JCM 4490</name>
    <dbReference type="NCBI Taxonomy" id="1306176"/>
    <lineage>
        <taxon>Bacteria</taxon>
        <taxon>Bacillati</taxon>
        <taxon>Actinomycetota</taxon>
        <taxon>Actinomycetes</taxon>
        <taxon>Kitasatosporales</taxon>
        <taxon>Streptomycetaceae</taxon>
        <taxon>Streptomyces</taxon>
    </lineage>
</organism>
<dbReference type="Gene3D" id="3.40.50.10810">
    <property type="entry name" value="Tandem AAA-ATPase domain"/>
    <property type="match status" value="1"/>
</dbReference>
<dbReference type="InterPro" id="IPR038718">
    <property type="entry name" value="SNF2-like_sf"/>
</dbReference>
<dbReference type="SMART" id="SM00490">
    <property type="entry name" value="HELICc"/>
    <property type="match status" value="1"/>
</dbReference>
<evidence type="ECO:0000259" key="3">
    <source>
        <dbReference type="PROSITE" id="PS51194"/>
    </source>
</evidence>
<dbReference type="NCBIfam" id="NF041062">
    <property type="entry name" value="DpdE"/>
    <property type="match status" value="1"/>
</dbReference>
<keyword evidence="5" id="KW-1185">Reference proteome</keyword>
<dbReference type="RefSeq" id="WP_190013232.1">
    <property type="nucleotide sequence ID" value="NZ_BMUE01000001.1"/>
</dbReference>
<dbReference type="Proteomes" id="UP000620224">
    <property type="component" value="Unassembled WGS sequence"/>
</dbReference>
<dbReference type="AlphaFoldDB" id="A0A918MK58"/>
<name>A0A918MK58_9ACTN</name>
<dbReference type="InterPro" id="IPR027417">
    <property type="entry name" value="P-loop_NTPase"/>
</dbReference>
<evidence type="ECO:0000256" key="1">
    <source>
        <dbReference type="ARBA" id="ARBA00022801"/>
    </source>
</evidence>
<protein>
    <recommendedName>
        <fullName evidence="6">Restriction endonuclease subunit R</fullName>
    </recommendedName>
</protein>
<evidence type="ECO:0000259" key="2">
    <source>
        <dbReference type="PROSITE" id="PS51192"/>
    </source>
</evidence>
<dbReference type="Pfam" id="PF00271">
    <property type="entry name" value="Helicase_C"/>
    <property type="match status" value="1"/>
</dbReference>
<dbReference type="GO" id="GO:0016787">
    <property type="term" value="F:hydrolase activity"/>
    <property type="evidence" value="ECO:0007669"/>
    <property type="project" value="UniProtKB-KW"/>
</dbReference>
<dbReference type="SMART" id="SM00487">
    <property type="entry name" value="DEXDc"/>
    <property type="match status" value="1"/>
</dbReference>
<evidence type="ECO:0000313" key="5">
    <source>
        <dbReference type="Proteomes" id="UP000620224"/>
    </source>
</evidence>
<evidence type="ECO:0008006" key="6">
    <source>
        <dbReference type="Google" id="ProtNLM"/>
    </source>
</evidence>